<feature type="compositionally biased region" description="Low complexity" evidence="1">
    <location>
        <begin position="64"/>
        <end position="73"/>
    </location>
</feature>
<dbReference type="Proteomes" id="UP001500729">
    <property type="component" value="Unassembled WGS sequence"/>
</dbReference>
<protein>
    <submittedName>
        <fullName evidence="2">Uncharacterized protein</fullName>
    </submittedName>
</protein>
<organism evidence="2 3">
    <name type="scientific">Saccharopolyspora erythraea</name>
    <name type="common">Streptomyces erythraeus</name>
    <dbReference type="NCBI Taxonomy" id="1836"/>
    <lineage>
        <taxon>Bacteria</taxon>
        <taxon>Bacillati</taxon>
        <taxon>Actinomycetota</taxon>
        <taxon>Actinomycetes</taxon>
        <taxon>Pseudonocardiales</taxon>
        <taxon>Pseudonocardiaceae</taxon>
        <taxon>Saccharopolyspora</taxon>
    </lineage>
</organism>
<proteinExistence type="predicted"/>
<gene>
    <name evidence="2" type="ORF">GCM10009533_17660</name>
</gene>
<name>A0ABN1CIL3_SACER</name>
<sequence>MTPASPGREARRLRAVATWRFGRAGVRTTGPGPDAPSPAETVLANSATRTSSPENAGTPSRAMRGLAGSARRCRGAAPRAGAAAGTRSAVGTGLALGTGPAGEAGLALGAVALA</sequence>
<reference evidence="2 3" key="1">
    <citation type="journal article" date="2019" name="Int. J. Syst. Evol. Microbiol.">
        <title>The Global Catalogue of Microorganisms (GCM) 10K type strain sequencing project: providing services to taxonomists for standard genome sequencing and annotation.</title>
        <authorList>
            <consortium name="The Broad Institute Genomics Platform"/>
            <consortium name="The Broad Institute Genome Sequencing Center for Infectious Disease"/>
            <person name="Wu L."/>
            <person name="Ma J."/>
        </authorList>
    </citation>
    <scope>NUCLEOTIDE SEQUENCE [LARGE SCALE GENOMIC DNA]</scope>
    <source>
        <strain evidence="2 3">JCM 10303</strain>
    </source>
</reference>
<comment type="caution">
    <text evidence="2">The sequence shown here is derived from an EMBL/GenBank/DDBJ whole genome shotgun (WGS) entry which is preliminary data.</text>
</comment>
<evidence type="ECO:0000256" key="1">
    <source>
        <dbReference type="SAM" id="MobiDB-lite"/>
    </source>
</evidence>
<dbReference type="EMBL" id="BAAAGS010000008">
    <property type="protein sequence ID" value="GAA0518975.1"/>
    <property type="molecule type" value="Genomic_DNA"/>
</dbReference>
<feature type="compositionally biased region" description="Polar residues" evidence="1">
    <location>
        <begin position="43"/>
        <end position="58"/>
    </location>
</feature>
<evidence type="ECO:0000313" key="3">
    <source>
        <dbReference type="Proteomes" id="UP001500729"/>
    </source>
</evidence>
<feature type="region of interest" description="Disordered" evidence="1">
    <location>
        <begin position="23"/>
        <end position="73"/>
    </location>
</feature>
<accession>A0ABN1CIL3</accession>
<evidence type="ECO:0000313" key="2">
    <source>
        <dbReference type="EMBL" id="GAA0518975.1"/>
    </source>
</evidence>
<keyword evidence="3" id="KW-1185">Reference proteome</keyword>